<dbReference type="CDD" id="cd21037">
    <property type="entry name" value="MLKL_NTD"/>
    <property type="match status" value="1"/>
</dbReference>
<evidence type="ECO:0000259" key="1">
    <source>
        <dbReference type="Pfam" id="PF22215"/>
    </source>
</evidence>
<sequence>MPLSLGLAIASSAGDIAGQDLARSLTVIAEIISGAAEDIHINKPAATALAHRVQETINIIVDAQMEGEHTIISPEWKAAFDDFKSVLIEIQHALDEIRKQSYLAQIIHRTRTTTTIEDLSQRLKDAFAVLKARL</sequence>
<evidence type="ECO:0000313" key="3">
    <source>
        <dbReference type="Proteomes" id="UP000077266"/>
    </source>
</evidence>
<dbReference type="InterPro" id="IPR059179">
    <property type="entry name" value="MLKL-like_MCAfunc"/>
</dbReference>
<dbReference type="Pfam" id="PF22215">
    <property type="entry name" value="MLKL_N"/>
    <property type="match status" value="1"/>
</dbReference>
<dbReference type="InterPro" id="IPR054000">
    <property type="entry name" value="MLKL_N"/>
</dbReference>
<organism evidence="2 3">
    <name type="scientific">Exidia glandulosa HHB12029</name>
    <dbReference type="NCBI Taxonomy" id="1314781"/>
    <lineage>
        <taxon>Eukaryota</taxon>
        <taxon>Fungi</taxon>
        <taxon>Dikarya</taxon>
        <taxon>Basidiomycota</taxon>
        <taxon>Agaricomycotina</taxon>
        <taxon>Agaricomycetes</taxon>
        <taxon>Auriculariales</taxon>
        <taxon>Exidiaceae</taxon>
        <taxon>Exidia</taxon>
    </lineage>
</organism>
<evidence type="ECO:0000313" key="2">
    <source>
        <dbReference type="EMBL" id="KZV80294.1"/>
    </source>
</evidence>
<dbReference type="Gene3D" id="1.20.930.20">
    <property type="entry name" value="Adaptor protein Cbl, N-terminal domain"/>
    <property type="match status" value="1"/>
</dbReference>
<dbReference type="InterPro" id="IPR036537">
    <property type="entry name" value="Adaptor_Cbl_N_dom_sf"/>
</dbReference>
<dbReference type="EMBL" id="KV426499">
    <property type="protein sequence ID" value="KZV80294.1"/>
    <property type="molecule type" value="Genomic_DNA"/>
</dbReference>
<feature type="domain" description="Mixed lineage kinase" evidence="1">
    <location>
        <begin position="28"/>
        <end position="131"/>
    </location>
</feature>
<keyword evidence="3" id="KW-1185">Reference proteome</keyword>
<accession>A0A165BC30</accession>
<dbReference type="AlphaFoldDB" id="A0A165BC30"/>
<protein>
    <recommendedName>
        <fullName evidence="1">Mixed lineage kinase domain-containing protein</fullName>
    </recommendedName>
</protein>
<dbReference type="GO" id="GO:0007166">
    <property type="term" value="P:cell surface receptor signaling pathway"/>
    <property type="evidence" value="ECO:0007669"/>
    <property type="project" value="InterPro"/>
</dbReference>
<dbReference type="InParanoid" id="A0A165BC30"/>
<proteinExistence type="predicted"/>
<reference evidence="2 3" key="1">
    <citation type="journal article" date="2016" name="Mol. Biol. Evol.">
        <title>Comparative Genomics of Early-Diverging Mushroom-Forming Fungi Provides Insights into the Origins of Lignocellulose Decay Capabilities.</title>
        <authorList>
            <person name="Nagy L.G."/>
            <person name="Riley R."/>
            <person name="Tritt A."/>
            <person name="Adam C."/>
            <person name="Daum C."/>
            <person name="Floudas D."/>
            <person name="Sun H."/>
            <person name="Yadav J.S."/>
            <person name="Pangilinan J."/>
            <person name="Larsson K.H."/>
            <person name="Matsuura K."/>
            <person name="Barry K."/>
            <person name="Labutti K."/>
            <person name="Kuo R."/>
            <person name="Ohm R.A."/>
            <person name="Bhattacharya S.S."/>
            <person name="Shirouzu T."/>
            <person name="Yoshinaga Y."/>
            <person name="Martin F.M."/>
            <person name="Grigoriev I.V."/>
            <person name="Hibbett D.S."/>
        </authorList>
    </citation>
    <scope>NUCLEOTIDE SEQUENCE [LARGE SCALE GENOMIC DNA]</scope>
    <source>
        <strain evidence="2 3">HHB12029</strain>
    </source>
</reference>
<name>A0A165BC30_EXIGL</name>
<gene>
    <name evidence="2" type="ORF">EXIGLDRAFT_816930</name>
</gene>
<dbReference type="Proteomes" id="UP000077266">
    <property type="component" value="Unassembled WGS sequence"/>
</dbReference>